<feature type="domain" description="Transposase IS30-like HTH" evidence="1">
    <location>
        <begin position="46"/>
        <end position="75"/>
    </location>
</feature>
<reference evidence="3" key="1">
    <citation type="journal article" date="2019" name="Int. J. Syst. Evol. Microbiol.">
        <title>The Global Catalogue of Microorganisms (GCM) 10K type strain sequencing project: providing services to taxonomists for standard genome sequencing and annotation.</title>
        <authorList>
            <consortium name="The Broad Institute Genomics Platform"/>
            <consortium name="The Broad Institute Genome Sequencing Center for Infectious Disease"/>
            <person name="Wu L."/>
            <person name="Ma J."/>
        </authorList>
    </citation>
    <scope>NUCLEOTIDE SEQUENCE [LARGE SCALE GENOMIC DNA]</scope>
    <source>
        <strain evidence="3">JCM 17804</strain>
    </source>
</reference>
<dbReference type="Proteomes" id="UP001500975">
    <property type="component" value="Unassembled WGS sequence"/>
</dbReference>
<gene>
    <name evidence="2" type="ORF">GCM10023165_37600</name>
</gene>
<evidence type="ECO:0000313" key="2">
    <source>
        <dbReference type="EMBL" id="GAA4350242.1"/>
    </source>
</evidence>
<sequence>MTADRIPRNGLTIRELAARAGVTPRTIKTWTSEPREVYMSRAQKRRAKIRELRATGMSMRAIAEEVGCSVGTVHYALNHPDGQGGHLTRRE</sequence>
<organism evidence="2 3">
    <name type="scientific">Variovorax defluvii</name>
    <dbReference type="NCBI Taxonomy" id="913761"/>
    <lineage>
        <taxon>Bacteria</taxon>
        <taxon>Pseudomonadati</taxon>
        <taxon>Pseudomonadota</taxon>
        <taxon>Betaproteobacteria</taxon>
        <taxon>Burkholderiales</taxon>
        <taxon>Comamonadaceae</taxon>
        <taxon>Variovorax</taxon>
    </lineage>
</organism>
<dbReference type="EMBL" id="BAABGJ010000064">
    <property type="protein sequence ID" value="GAA4350242.1"/>
    <property type="molecule type" value="Genomic_DNA"/>
</dbReference>
<dbReference type="Gene3D" id="1.10.10.60">
    <property type="entry name" value="Homeodomain-like"/>
    <property type="match status" value="1"/>
</dbReference>
<evidence type="ECO:0000259" key="1">
    <source>
        <dbReference type="Pfam" id="PF13936"/>
    </source>
</evidence>
<proteinExistence type="predicted"/>
<keyword evidence="3" id="KW-1185">Reference proteome</keyword>
<dbReference type="Pfam" id="PF13936">
    <property type="entry name" value="HTH_38"/>
    <property type="match status" value="1"/>
</dbReference>
<accession>A0ABP8I3I3</accession>
<dbReference type="InterPro" id="IPR009061">
    <property type="entry name" value="DNA-bd_dom_put_sf"/>
</dbReference>
<protein>
    <recommendedName>
        <fullName evidence="1">Transposase IS30-like HTH domain-containing protein</fullName>
    </recommendedName>
</protein>
<name>A0ABP8I3I3_9BURK</name>
<dbReference type="SUPFAM" id="SSF46955">
    <property type="entry name" value="Putative DNA-binding domain"/>
    <property type="match status" value="1"/>
</dbReference>
<comment type="caution">
    <text evidence="2">The sequence shown here is derived from an EMBL/GenBank/DDBJ whole genome shotgun (WGS) entry which is preliminary data.</text>
</comment>
<dbReference type="InterPro" id="IPR025246">
    <property type="entry name" value="IS30-like_HTH"/>
</dbReference>
<evidence type="ECO:0000313" key="3">
    <source>
        <dbReference type="Proteomes" id="UP001500975"/>
    </source>
</evidence>